<evidence type="ECO:0000256" key="1">
    <source>
        <dbReference type="SAM" id="MobiDB-lite"/>
    </source>
</evidence>
<keyword evidence="3" id="KW-1185">Reference proteome</keyword>
<gene>
    <name evidence="2" type="ORF">GCM10025789_31060</name>
</gene>
<reference evidence="3" key="1">
    <citation type="journal article" date="2019" name="Int. J. Syst. Evol. Microbiol.">
        <title>The Global Catalogue of Microorganisms (GCM) 10K type strain sequencing project: providing services to taxonomists for standard genome sequencing and annotation.</title>
        <authorList>
            <consortium name="The Broad Institute Genomics Platform"/>
            <consortium name="The Broad Institute Genome Sequencing Center for Infectious Disease"/>
            <person name="Wu L."/>
            <person name="Ma J."/>
        </authorList>
    </citation>
    <scope>NUCLEOTIDE SEQUENCE [LARGE SCALE GENOMIC DNA]</scope>
    <source>
        <strain evidence="3">JCM 19125</strain>
    </source>
</reference>
<feature type="region of interest" description="Disordered" evidence="1">
    <location>
        <begin position="297"/>
        <end position="320"/>
    </location>
</feature>
<accession>A0ABP9FP22</accession>
<proteinExistence type="predicted"/>
<dbReference type="EMBL" id="BAABLV010000066">
    <property type="protein sequence ID" value="GAA4909645.1"/>
    <property type="molecule type" value="Genomic_DNA"/>
</dbReference>
<evidence type="ECO:0000313" key="2">
    <source>
        <dbReference type="EMBL" id="GAA4909645.1"/>
    </source>
</evidence>
<sequence length="351" mass="38460">MAAWFTPVTSDKAILGKPALVTATRDYRVGDETGKRITRDVWYERIVARAKYLLQPRTSMARDGSQQVRCPATGPNPTLACPLRPGASAQPSLMPVARRSLPLVDLRGSVCNNAGGTQVLDGEHWNRHAMGMQFGTDRWARHYTSLRQTVESFNRYVKDSAFVGLANPDRRRVRGFASCFLLVTTLLMAGNTRKASRWLSKPVKVDSRGRGPLKRRADEEATPRRRDLTYGRERRAPGRPPPISPDAPAPLPWVSPAAEPAPQHHRARPKALPRDGQPGPSAALSVAVDVRQVSVRGVSDPSDGVHRPLGLSGTAGPSPRSSFRIKMSEFANQPQAFAVTIGVSMVRGRCR</sequence>
<protein>
    <submittedName>
        <fullName evidence="2">Uncharacterized protein</fullName>
    </submittedName>
</protein>
<evidence type="ECO:0000313" key="3">
    <source>
        <dbReference type="Proteomes" id="UP001501521"/>
    </source>
</evidence>
<comment type="caution">
    <text evidence="2">The sequence shown here is derived from an EMBL/GenBank/DDBJ whole genome shotgun (WGS) entry which is preliminary data.</text>
</comment>
<feature type="compositionally biased region" description="Pro residues" evidence="1">
    <location>
        <begin position="238"/>
        <end position="253"/>
    </location>
</feature>
<feature type="region of interest" description="Disordered" evidence="1">
    <location>
        <begin position="197"/>
        <end position="282"/>
    </location>
</feature>
<name>A0ABP9FP22_9ACTN</name>
<organism evidence="2 3">
    <name type="scientific">Tessaracoccus lubricantis</name>
    <dbReference type="NCBI Taxonomy" id="545543"/>
    <lineage>
        <taxon>Bacteria</taxon>
        <taxon>Bacillati</taxon>
        <taxon>Actinomycetota</taxon>
        <taxon>Actinomycetes</taxon>
        <taxon>Propionibacteriales</taxon>
        <taxon>Propionibacteriaceae</taxon>
        <taxon>Tessaracoccus</taxon>
    </lineage>
</organism>
<dbReference type="Proteomes" id="UP001501521">
    <property type="component" value="Unassembled WGS sequence"/>
</dbReference>
<feature type="compositionally biased region" description="Basic and acidic residues" evidence="1">
    <location>
        <begin position="203"/>
        <end position="236"/>
    </location>
</feature>
<dbReference type="RefSeq" id="WP_345584522.1">
    <property type="nucleotide sequence ID" value="NZ_BAABLV010000066.1"/>
</dbReference>